<dbReference type="GO" id="GO:0008168">
    <property type="term" value="F:methyltransferase activity"/>
    <property type="evidence" value="ECO:0007669"/>
    <property type="project" value="UniProtKB-KW"/>
</dbReference>
<dbReference type="GeneID" id="33313859"/>
<dbReference type="Gene3D" id="3.40.50.150">
    <property type="entry name" value="Vaccinia Virus protein VP39"/>
    <property type="match status" value="1"/>
</dbReference>
<sequence length="288" mass="32562">MPKNDKIAVLSGYHLNEIMAKVNEGAKEGDISLNLGISKTKFYHVAEKVVFPEYNSSIDLSEIKKLLKKRSLNDCFTVNDDQLIWIYSFSDQYGVLKLYEPKVDYPPTLFINGSYMHAIRVSKPTEEAFEKAKMLKGVSGNVLDTCFGLGYSTIQLRKYQSIKKVVACEISPEAIEIAKVNPWSNDAFMDKSIDLHNEDVSEFAKAAKEKSFDGILHDPPNFNKFEYLYSESFYSELCRILKPNGKLYHFIGTKGTGNLGIYRSAKRKLQAAGFSRVTEGYRGLIAIK</sequence>
<dbReference type="OrthoDB" id="1018at2157"/>
<keyword evidence="2" id="KW-1185">Reference proteome</keyword>
<dbReference type="CDD" id="cd02440">
    <property type="entry name" value="AdoMet_MTases"/>
    <property type="match status" value="1"/>
</dbReference>
<evidence type="ECO:0000313" key="1">
    <source>
        <dbReference type="EMBL" id="ASI13632.1"/>
    </source>
</evidence>
<organism evidence="1 2">
    <name type="scientific">Candidatus Mancarchaeum acidiphilum</name>
    <dbReference type="NCBI Taxonomy" id="1920749"/>
    <lineage>
        <taxon>Archaea</taxon>
        <taxon>Candidatus Micrarchaeota</taxon>
        <taxon>Candidatus Mancarchaeum</taxon>
    </lineage>
</organism>
<dbReference type="EMBL" id="CP019964">
    <property type="protein sequence ID" value="ASI13632.1"/>
    <property type="molecule type" value="Genomic_DNA"/>
</dbReference>
<dbReference type="AlphaFoldDB" id="A0A218NMD1"/>
<evidence type="ECO:0000313" key="2">
    <source>
        <dbReference type="Proteomes" id="UP000197679"/>
    </source>
</evidence>
<keyword evidence="1" id="KW-0808">Transferase</keyword>
<dbReference type="GO" id="GO:0032259">
    <property type="term" value="P:methylation"/>
    <property type="evidence" value="ECO:0007669"/>
    <property type="project" value="UniProtKB-KW"/>
</dbReference>
<reference evidence="1 2" key="1">
    <citation type="journal article" date="2017" name="Nat. Commun.">
        <title>'ARMAN' archaea depend on association with euryarchaeal host in culture and in situ.</title>
        <authorList>
            <person name="Golyshina O."/>
            <person name="Toshchakov S."/>
            <person name="Makarova K."/>
            <person name="Gavrilov S."/>
            <person name="Korzhenkov A."/>
            <person name="La Cono V."/>
            <person name="Arcadi E."/>
            <person name="Nechitaylo T."/>
            <person name="Ferrer M."/>
            <person name="Kublanov I."/>
            <person name="Wolf Y."/>
            <person name="Yakimov M."/>
            <person name="Golyshin P."/>
            <person name="Slesarev A."/>
            <person name="Kozyavkin S."/>
        </authorList>
    </citation>
    <scope>NUCLEOTIDE SEQUENCE [LARGE SCALE GENOMIC DNA]</scope>
    <source>
        <strain evidence="1 2">Mia14</strain>
    </source>
</reference>
<dbReference type="Proteomes" id="UP000197679">
    <property type="component" value="Chromosome"/>
</dbReference>
<name>A0A218NMD1_9ARCH</name>
<dbReference type="RefSeq" id="WP_088819794.1">
    <property type="nucleotide sequence ID" value="NZ_CP019964.1"/>
</dbReference>
<gene>
    <name evidence="1" type="ORF">Mia14_0302</name>
</gene>
<dbReference type="Pfam" id="PF01564">
    <property type="entry name" value="Spermine_synth"/>
    <property type="match status" value="1"/>
</dbReference>
<protein>
    <submittedName>
        <fullName evidence="1">SAM-dependent methyltransferase</fullName>
    </submittedName>
</protein>
<accession>A0A218NMD1</accession>
<dbReference type="InterPro" id="IPR029063">
    <property type="entry name" value="SAM-dependent_MTases_sf"/>
</dbReference>
<dbReference type="KEGG" id="marh:Mia14_0302"/>
<keyword evidence="1" id="KW-0489">Methyltransferase</keyword>
<proteinExistence type="predicted"/>
<dbReference type="SUPFAM" id="SSF53335">
    <property type="entry name" value="S-adenosyl-L-methionine-dependent methyltransferases"/>
    <property type="match status" value="1"/>
</dbReference>